<sequence length="604" mass="66231">MHNNSSIGHCPNHRGRLTDHIKNLLTHRYLVILASFLTNGIIFGVINSFGVLYVHLLTFFKNGTKDAAFSTSLVGSILIGTTFSCSALSSIITDKFGIRSTTFIGGFLATLGMFTSSFSSSIYELYITYGLLLGFGVSLCYAPSLVILGHYFTSNLGLVNGIVTAGSSVFTMILPICLKMLINRFSLFFALRLFSLLISVLMICALTFKEKHEFTNHSSTSTEYRIKDSEQFPTTTNNNNNHHSKKTHSTVGTKISSNSPSSTANRKQNLINYTIWRNPLYLLWVISVPIALVGYFVPHFHLVKHASDILPGSNGELLVTCIGATSGIGRLVFGQISDIQSVNPVVLQQIALLAIGGSTMLFTIAKSYVLLLILCAIFGLFDGCFVSLMGPVAYSLVGKEGASQAIGFVLGLSSIPFMLGPPLAGYLYDLNGDYFYAFLLGGLPPFIGALIMIPIVSIQRRRANRSLKQLEAKSGEITATTGTINGFDGDCSAMATEIDPLTSSLISDNIKSHFHDNHKLYQHNQQNSHPNDLHHNNHPNHHHQHQQQISCYKPNNHLHNGSNHHWINNSNDADESNNCPENVSLLNKPSQPTVILCENQFKST</sequence>
<dbReference type="SUPFAM" id="SSF103473">
    <property type="entry name" value="MFS general substrate transporter"/>
    <property type="match status" value="1"/>
</dbReference>
<dbReference type="PROSITE" id="PS50850">
    <property type="entry name" value="MFS"/>
    <property type="match status" value="1"/>
</dbReference>
<dbReference type="InterPro" id="IPR011701">
    <property type="entry name" value="MFS"/>
</dbReference>
<dbReference type="Pfam" id="PF07690">
    <property type="entry name" value="MFS_1"/>
    <property type="match status" value="1"/>
</dbReference>
<feature type="compositionally biased region" description="Polar residues" evidence="2">
    <location>
        <begin position="251"/>
        <end position="264"/>
    </location>
</feature>
<gene>
    <name evidence="5" type="primary">107361763</name>
</gene>
<feature type="transmembrane region" description="Helical" evidence="3">
    <location>
        <begin position="129"/>
        <end position="151"/>
    </location>
</feature>
<dbReference type="AlphaFoldDB" id="T1K9D0"/>
<feature type="domain" description="Major facilitator superfamily (MFS) profile" evidence="4">
    <location>
        <begin position="28"/>
        <end position="460"/>
    </location>
</feature>
<dbReference type="InterPro" id="IPR050327">
    <property type="entry name" value="Proton-linked_MCT"/>
</dbReference>
<dbReference type="EnsemblMetazoa" id="tetur07g04490.1">
    <property type="protein sequence ID" value="tetur07g04490.1"/>
    <property type="gene ID" value="tetur07g04490"/>
</dbReference>
<feature type="transmembrane region" description="Helical" evidence="3">
    <location>
        <begin position="68"/>
        <end position="91"/>
    </location>
</feature>
<dbReference type="HOGENOM" id="CLU_001265_59_1_1"/>
<organism evidence="5 6">
    <name type="scientific">Tetranychus urticae</name>
    <name type="common">Two-spotted spider mite</name>
    <dbReference type="NCBI Taxonomy" id="32264"/>
    <lineage>
        <taxon>Eukaryota</taxon>
        <taxon>Metazoa</taxon>
        <taxon>Ecdysozoa</taxon>
        <taxon>Arthropoda</taxon>
        <taxon>Chelicerata</taxon>
        <taxon>Arachnida</taxon>
        <taxon>Acari</taxon>
        <taxon>Acariformes</taxon>
        <taxon>Trombidiformes</taxon>
        <taxon>Prostigmata</taxon>
        <taxon>Eleutherengona</taxon>
        <taxon>Raphignathae</taxon>
        <taxon>Tetranychoidea</taxon>
        <taxon>Tetranychidae</taxon>
        <taxon>Tetranychus</taxon>
    </lineage>
</organism>
<evidence type="ECO:0000256" key="1">
    <source>
        <dbReference type="ARBA" id="ARBA00004141"/>
    </source>
</evidence>
<dbReference type="EMBL" id="CAEY01001890">
    <property type="status" value="NOT_ANNOTATED_CDS"/>
    <property type="molecule type" value="Genomic_DNA"/>
</dbReference>
<dbReference type="KEGG" id="tut:107361763"/>
<dbReference type="OrthoDB" id="6499973at2759"/>
<feature type="transmembrane region" description="Helical" evidence="3">
    <location>
        <begin position="434"/>
        <end position="458"/>
    </location>
</feature>
<keyword evidence="3" id="KW-0812">Transmembrane</keyword>
<evidence type="ECO:0000256" key="2">
    <source>
        <dbReference type="SAM" id="MobiDB-lite"/>
    </source>
</evidence>
<evidence type="ECO:0000313" key="6">
    <source>
        <dbReference type="Proteomes" id="UP000015104"/>
    </source>
</evidence>
<dbReference type="eggNOG" id="KOG2504">
    <property type="taxonomic scope" value="Eukaryota"/>
</dbReference>
<feature type="compositionally biased region" description="Basic residues" evidence="2">
    <location>
        <begin position="536"/>
        <end position="545"/>
    </location>
</feature>
<dbReference type="PANTHER" id="PTHR11360">
    <property type="entry name" value="MONOCARBOXYLATE TRANSPORTER"/>
    <property type="match status" value="1"/>
</dbReference>
<feature type="transmembrane region" description="Helical" evidence="3">
    <location>
        <begin position="406"/>
        <end position="428"/>
    </location>
</feature>
<evidence type="ECO:0000259" key="4">
    <source>
        <dbReference type="PROSITE" id="PS50850"/>
    </source>
</evidence>
<name>T1K9D0_TETUR</name>
<dbReference type="GO" id="GO:0016020">
    <property type="term" value="C:membrane"/>
    <property type="evidence" value="ECO:0007669"/>
    <property type="project" value="UniProtKB-SubCell"/>
</dbReference>
<dbReference type="OMA" id="ISHWFKR"/>
<feature type="transmembrane region" description="Helical" evidence="3">
    <location>
        <begin position="29"/>
        <end position="56"/>
    </location>
</feature>
<dbReference type="InterPro" id="IPR020846">
    <property type="entry name" value="MFS_dom"/>
</dbReference>
<feature type="region of interest" description="Disordered" evidence="2">
    <location>
        <begin position="523"/>
        <end position="557"/>
    </location>
</feature>
<dbReference type="Gene3D" id="1.20.1250.20">
    <property type="entry name" value="MFS general substrate transporter like domains"/>
    <property type="match status" value="2"/>
</dbReference>
<feature type="transmembrane region" description="Helical" evidence="3">
    <location>
        <begin position="103"/>
        <end position="123"/>
    </location>
</feature>
<evidence type="ECO:0000256" key="3">
    <source>
        <dbReference type="SAM" id="Phobius"/>
    </source>
</evidence>
<feature type="transmembrane region" description="Helical" evidence="3">
    <location>
        <begin position="188"/>
        <end position="208"/>
    </location>
</feature>
<dbReference type="InterPro" id="IPR036259">
    <property type="entry name" value="MFS_trans_sf"/>
</dbReference>
<keyword evidence="3" id="KW-1133">Transmembrane helix</keyword>
<keyword evidence="6" id="KW-1185">Reference proteome</keyword>
<dbReference type="Proteomes" id="UP000015104">
    <property type="component" value="Unassembled WGS sequence"/>
</dbReference>
<proteinExistence type="predicted"/>
<feature type="transmembrane region" description="Helical" evidence="3">
    <location>
        <begin position="280"/>
        <end position="297"/>
    </location>
</feature>
<reference evidence="6" key="1">
    <citation type="submission" date="2011-08" db="EMBL/GenBank/DDBJ databases">
        <authorList>
            <person name="Rombauts S."/>
        </authorList>
    </citation>
    <scope>NUCLEOTIDE SEQUENCE</scope>
    <source>
        <strain evidence="6">London</strain>
    </source>
</reference>
<protein>
    <recommendedName>
        <fullName evidence="4">Major facilitator superfamily (MFS) profile domain-containing protein</fullName>
    </recommendedName>
</protein>
<feature type="region of interest" description="Disordered" evidence="2">
    <location>
        <begin position="230"/>
        <end position="264"/>
    </location>
</feature>
<feature type="transmembrane region" description="Helical" evidence="3">
    <location>
        <begin position="158"/>
        <end position="182"/>
    </location>
</feature>
<comment type="subcellular location">
    <subcellularLocation>
        <location evidence="1">Membrane</location>
        <topology evidence="1">Multi-pass membrane protein</topology>
    </subcellularLocation>
</comment>
<feature type="transmembrane region" description="Helical" evidence="3">
    <location>
        <begin position="317"/>
        <end position="333"/>
    </location>
</feature>
<accession>T1K9D0</accession>
<keyword evidence="3" id="KW-0472">Membrane</keyword>
<evidence type="ECO:0000313" key="5">
    <source>
        <dbReference type="EnsemblMetazoa" id="tetur07g04490.1"/>
    </source>
</evidence>
<feature type="transmembrane region" description="Helical" evidence="3">
    <location>
        <begin position="371"/>
        <end position="394"/>
    </location>
</feature>
<dbReference type="PANTHER" id="PTHR11360:SF312">
    <property type="entry name" value="KARMOISIN, ISOFORM B"/>
    <property type="match status" value="1"/>
</dbReference>
<dbReference type="GO" id="GO:0022857">
    <property type="term" value="F:transmembrane transporter activity"/>
    <property type="evidence" value="ECO:0007669"/>
    <property type="project" value="InterPro"/>
</dbReference>
<reference evidence="5" key="2">
    <citation type="submission" date="2015-06" db="UniProtKB">
        <authorList>
            <consortium name="EnsemblMetazoa"/>
        </authorList>
    </citation>
    <scope>IDENTIFICATION</scope>
</reference>